<dbReference type="HAMAP" id="MF_00104">
    <property type="entry name" value="RNase_III"/>
    <property type="match status" value="1"/>
</dbReference>
<comment type="catalytic activity">
    <reaction evidence="1 9">
        <text>Endonucleolytic cleavage to 5'-phosphomonoester.</text>
        <dbReference type="EC" id="3.1.26.3"/>
    </reaction>
</comment>
<evidence type="ECO:0000256" key="4">
    <source>
        <dbReference type="ARBA" id="ARBA00022664"/>
    </source>
</evidence>
<dbReference type="AlphaFoldDB" id="A0A059FFN1"/>
<feature type="domain" description="DRBM" evidence="10">
    <location>
        <begin position="180"/>
        <end position="249"/>
    </location>
</feature>
<dbReference type="FunFam" id="1.10.1520.10:FF:000001">
    <property type="entry name" value="Ribonuclease 3"/>
    <property type="match status" value="1"/>
</dbReference>
<dbReference type="Proteomes" id="UP000025171">
    <property type="component" value="Unassembled WGS sequence"/>
</dbReference>
<evidence type="ECO:0000256" key="8">
    <source>
        <dbReference type="ARBA" id="ARBA00022884"/>
    </source>
</evidence>
<keyword evidence="4 9" id="KW-0507">mRNA processing</keyword>
<reference evidence="12 13" key="1">
    <citation type="journal article" date="2014" name="Antonie Van Leeuwenhoek">
        <title>Hyphomonas beringensis sp. nov. and Hyphomonas chukchiensis sp. nov., isolated from surface seawater of the Bering Sea and Chukchi Sea.</title>
        <authorList>
            <person name="Li C."/>
            <person name="Lai Q."/>
            <person name="Li G."/>
            <person name="Dong C."/>
            <person name="Wang J."/>
            <person name="Liao Y."/>
            <person name="Shao Z."/>
        </authorList>
    </citation>
    <scope>NUCLEOTIDE SEQUENCE [LARGE SCALE GENOMIC DNA]</scope>
    <source>
        <strain evidence="12 13">MHS-2</strain>
    </source>
</reference>
<dbReference type="GO" id="GO:0006397">
    <property type="term" value="P:mRNA processing"/>
    <property type="evidence" value="ECO:0007669"/>
    <property type="project" value="UniProtKB-UniRule"/>
</dbReference>
<dbReference type="SUPFAM" id="SSF69065">
    <property type="entry name" value="RNase III domain-like"/>
    <property type="match status" value="1"/>
</dbReference>
<dbReference type="InterPro" id="IPR036389">
    <property type="entry name" value="RNase_III_sf"/>
</dbReference>
<evidence type="ECO:0000256" key="5">
    <source>
        <dbReference type="ARBA" id="ARBA00022722"/>
    </source>
</evidence>
<keyword evidence="9" id="KW-0963">Cytoplasm</keyword>
<dbReference type="PANTHER" id="PTHR11207">
    <property type="entry name" value="RIBONUCLEASE III"/>
    <property type="match status" value="1"/>
</dbReference>
<dbReference type="EC" id="3.1.26.3" evidence="9"/>
<dbReference type="PATRIC" id="fig|1280950.3.peg.2915"/>
<feature type="domain" description="RNase III" evidence="11">
    <location>
        <begin position="27"/>
        <end position="155"/>
    </location>
</feature>
<keyword evidence="5 9" id="KW-0540">Nuclease</keyword>
<feature type="binding site" evidence="9">
    <location>
        <position position="68"/>
    </location>
    <ligand>
        <name>Mg(2+)</name>
        <dbReference type="ChEBI" id="CHEBI:18420"/>
    </ligand>
</feature>
<dbReference type="SUPFAM" id="SSF54768">
    <property type="entry name" value="dsRNA-binding domain-like"/>
    <property type="match status" value="1"/>
</dbReference>
<evidence type="ECO:0000256" key="9">
    <source>
        <dbReference type="HAMAP-Rule" id="MF_00104"/>
    </source>
</evidence>
<keyword evidence="9" id="KW-0479">Metal-binding</keyword>
<dbReference type="Gene3D" id="1.10.1520.10">
    <property type="entry name" value="Ribonuclease III domain"/>
    <property type="match status" value="1"/>
</dbReference>
<evidence type="ECO:0000259" key="10">
    <source>
        <dbReference type="PROSITE" id="PS50137"/>
    </source>
</evidence>
<feature type="active site" evidence="9">
    <location>
        <position position="144"/>
    </location>
</feature>
<organism evidence="12 13">
    <name type="scientific">Hyphomonas johnsonii MHS-2</name>
    <dbReference type="NCBI Taxonomy" id="1280950"/>
    <lineage>
        <taxon>Bacteria</taxon>
        <taxon>Pseudomonadati</taxon>
        <taxon>Pseudomonadota</taxon>
        <taxon>Alphaproteobacteria</taxon>
        <taxon>Hyphomonadales</taxon>
        <taxon>Hyphomonadaceae</taxon>
        <taxon>Hyphomonas</taxon>
    </lineage>
</organism>
<dbReference type="CDD" id="cd00593">
    <property type="entry name" value="RIBOc"/>
    <property type="match status" value="1"/>
</dbReference>
<evidence type="ECO:0000256" key="1">
    <source>
        <dbReference type="ARBA" id="ARBA00000109"/>
    </source>
</evidence>
<keyword evidence="9" id="KW-0460">Magnesium</keyword>
<gene>
    <name evidence="9" type="primary">rnc</name>
    <name evidence="12" type="ORF">HJO_14517</name>
</gene>
<dbReference type="GO" id="GO:0006364">
    <property type="term" value="P:rRNA processing"/>
    <property type="evidence" value="ECO:0007669"/>
    <property type="project" value="UniProtKB-UniRule"/>
</dbReference>
<dbReference type="EMBL" id="ARYK01000008">
    <property type="protein sequence ID" value="KCZ89440.1"/>
    <property type="molecule type" value="Genomic_DNA"/>
</dbReference>
<feature type="binding site" evidence="9">
    <location>
        <position position="141"/>
    </location>
    <ligand>
        <name>Mg(2+)</name>
        <dbReference type="ChEBI" id="CHEBI:18420"/>
    </ligand>
</feature>
<dbReference type="PROSITE" id="PS50137">
    <property type="entry name" value="DS_RBD"/>
    <property type="match status" value="1"/>
</dbReference>
<dbReference type="GO" id="GO:0003725">
    <property type="term" value="F:double-stranded RNA binding"/>
    <property type="evidence" value="ECO:0007669"/>
    <property type="project" value="TreeGrafter"/>
</dbReference>
<comment type="function">
    <text evidence="9">Digests double-stranded RNA. Involved in the processing of primary rRNA transcript to yield the immediate precursors to the large and small rRNAs (23S and 16S). Processes some mRNAs, and tRNAs when they are encoded in the rRNA operon. Processes pre-crRNA and tracrRNA of type II CRISPR loci if present in the organism.</text>
</comment>
<dbReference type="InterPro" id="IPR000999">
    <property type="entry name" value="RNase_III_dom"/>
</dbReference>
<evidence type="ECO:0000256" key="2">
    <source>
        <dbReference type="ARBA" id="ARBA00010183"/>
    </source>
</evidence>
<dbReference type="CDD" id="cd10845">
    <property type="entry name" value="DSRM_RNAse_III_family"/>
    <property type="match status" value="1"/>
</dbReference>
<dbReference type="Pfam" id="PF00035">
    <property type="entry name" value="dsrm"/>
    <property type="match status" value="1"/>
</dbReference>
<dbReference type="GO" id="GO:0010468">
    <property type="term" value="P:regulation of gene expression"/>
    <property type="evidence" value="ECO:0007669"/>
    <property type="project" value="TreeGrafter"/>
</dbReference>
<feature type="active site" evidence="9">
    <location>
        <position position="72"/>
    </location>
</feature>
<dbReference type="Pfam" id="PF14622">
    <property type="entry name" value="Ribonucleas_3_3"/>
    <property type="match status" value="1"/>
</dbReference>
<dbReference type="STRING" id="1280950.HJO_14517"/>
<dbReference type="SMART" id="SM00358">
    <property type="entry name" value="DSRM"/>
    <property type="match status" value="1"/>
</dbReference>
<dbReference type="PROSITE" id="PS50142">
    <property type="entry name" value="RNASE_3_2"/>
    <property type="match status" value="1"/>
</dbReference>
<accession>A0A059FFN1</accession>
<evidence type="ECO:0000256" key="3">
    <source>
        <dbReference type="ARBA" id="ARBA00022552"/>
    </source>
</evidence>
<comment type="cofactor">
    <cofactor evidence="9">
        <name>Mg(2+)</name>
        <dbReference type="ChEBI" id="CHEBI:18420"/>
    </cofactor>
</comment>
<proteinExistence type="inferred from homology"/>
<evidence type="ECO:0000256" key="6">
    <source>
        <dbReference type="ARBA" id="ARBA00022759"/>
    </source>
</evidence>
<comment type="caution">
    <text evidence="12">The sequence shown here is derived from an EMBL/GenBank/DDBJ whole genome shotgun (WGS) entry which is preliminary data.</text>
</comment>
<feature type="binding site" evidence="9">
    <location>
        <position position="144"/>
    </location>
    <ligand>
        <name>Mg(2+)</name>
        <dbReference type="ChEBI" id="CHEBI:18420"/>
    </ligand>
</feature>
<dbReference type="NCBIfam" id="TIGR02191">
    <property type="entry name" value="RNaseIII"/>
    <property type="match status" value="1"/>
</dbReference>
<dbReference type="RefSeq" id="WP_084142051.1">
    <property type="nucleotide sequence ID" value="NZ_ARYK01000008.1"/>
</dbReference>
<dbReference type="GO" id="GO:0019843">
    <property type="term" value="F:rRNA binding"/>
    <property type="evidence" value="ECO:0007669"/>
    <property type="project" value="UniProtKB-KW"/>
</dbReference>
<comment type="similarity">
    <text evidence="2">Belongs to the ribonuclease III family.</text>
</comment>
<evidence type="ECO:0000256" key="7">
    <source>
        <dbReference type="ARBA" id="ARBA00022801"/>
    </source>
</evidence>
<keyword evidence="9" id="KW-0819">tRNA processing</keyword>
<dbReference type="GO" id="GO:0046872">
    <property type="term" value="F:metal ion binding"/>
    <property type="evidence" value="ECO:0007669"/>
    <property type="project" value="UniProtKB-KW"/>
</dbReference>
<keyword evidence="8 9" id="KW-0694">RNA-binding</keyword>
<keyword evidence="9" id="KW-0699">rRNA-binding</keyword>
<dbReference type="PANTHER" id="PTHR11207:SF0">
    <property type="entry name" value="RIBONUCLEASE 3"/>
    <property type="match status" value="1"/>
</dbReference>
<evidence type="ECO:0000313" key="13">
    <source>
        <dbReference type="Proteomes" id="UP000025171"/>
    </source>
</evidence>
<dbReference type="eggNOG" id="COG0571">
    <property type="taxonomic scope" value="Bacteria"/>
</dbReference>
<dbReference type="SMART" id="SM00535">
    <property type="entry name" value="RIBOc"/>
    <property type="match status" value="1"/>
</dbReference>
<dbReference type="InterPro" id="IPR011907">
    <property type="entry name" value="RNase_III"/>
</dbReference>
<keyword evidence="7 9" id="KW-0378">Hydrolase</keyword>
<dbReference type="GO" id="GO:0004525">
    <property type="term" value="F:ribonuclease III activity"/>
    <property type="evidence" value="ECO:0007669"/>
    <property type="project" value="UniProtKB-UniRule"/>
</dbReference>
<name>A0A059FFN1_9PROT</name>
<dbReference type="GO" id="GO:0008033">
    <property type="term" value="P:tRNA processing"/>
    <property type="evidence" value="ECO:0007669"/>
    <property type="project" value="UniProtKB-KW"/>
</dbReference>
<evidence type="ECO:0000313" key="12">
    <source>
        <dbReference type="EMBL" id="KCZ89440.1"/>
    </source>
</evidence>
<comment type="subcellular location">
    <subcellularLocation>
        <location evidence="9">Cytoplasm</location>
    </subcellularLocation>
</comment>
<dbReference type="InterPro" id="IPR014720">
    <property type="entry name" value="dsRBD_dom"/>
</dbReference>
<keyword evidence="3 9" id="KW-0698">rRNA processing</keyword>
<keyword evidence="13" id="KW-1185">Reference proteome</keyword>
<dbReference type="PROSITE" id="PS00517">
    <property type="entry name" value="RNASE_3_1"/>
    <property type="match status" value="1"/>
</dbReference>
<comment type="subunit">
    <text evidence="9">Homodimer.</text>
</comment>
<protein>
    <recommendedName>
        <fullName evidence="9">Ribonuclease 3</fullName>
        <ecNumber evidence="9">3.1.26.3</ecNumber>
    </recommendedName>
    <alternativeName>
        <fullName evidence="9">Ribonuclease III</fullName>
        <shortName evidence="9">RNase III</shortName>
    </alternativeName>
</protein>
<dbReference type="OrthoDB" id="9805026at2"/>
<sequence>MKPARPKRTRLRAAAKASTPGLAEAAIKDIQERIGYRFKDAGLLIRSLTHPSAVAAADSIRLSNQRLEFLGDRVLNLLIAERLIERRKTESEGDLAPRLNQFVKKSACAEAVRHLGLQEFIILSDGEIASGGRERESTLGDVCEAVIGAIYLDGGLSAARKFVEAGWAPQFSSAPAETRDPKTLLQEWAQGHGLDLPKYTVTSRSGPDHAPVYEVMVQVESQGEAVGAGTSKRDAERHAAALLLNSMMDTE</sequence>
<dbReference type="GO" id="GO:0005737">
    <property type="term" value="C:cytoplasm"/>
    <property type="evidence" value="ECO:0007669"/>
    <property type="project" value="UniProtKB-SubCell"/>
</dbReference>
<keyword evidence="6 9" id="KW-0255">Endonuclease</keyword>
<evidence type="ECO:0000259" key="11">
    <source>
        <dbReference type="PROSITE" id="PS50142"/>
    </source>
</evidence>
<dbReference type="Gene3D" id="3.30.160.20">
    <property type="match status" value="1"/>
</dbReference>